<comment type="function">
    <text evidence="9">Converts cobyric acid to cobinamide by the addition of aminopropanol on the F carboxylic group.</text>
</comment>
<proteinExistence type="inferred from homology"/>
<keyword evidence="5 9" id="KW-0169">Cobalamin biosynthesis</keyword>
<dbReference type="PANTHER" id="PTHR34308">
    <property type="entry name" value="COBALAMIN BIOSYNTHESIS PROTEIN CBIB"/>
    <property type="match status" value="1"/>
</dbReference>
<accession>A0A8J8KAB8</accession>
<dbReference type="GO" id="GO:0005886">
    <property type="term" value="C:plasma membrane"/>
    <property type="evidence" value="ECO:0007669"/>
    <property type="project" value="UniProtKB-SubCell"/>
</dbReference>
<dbReference type="NCBIfam" id="TIGR00380">
    <property type="entry name" value="cobal_cbiB"/>
    <property type="match status" value="1"/>
</dbReference>
<evidence type="ECO:0000256" key="6">
    <source>
        <dbReference type="ARBA" id="ARBA00022692"/>
    </source>
</evidence>
<dbReference type="PANTHER" id="PTHR34308:SF1">
    <property type="entry name" value="COBALAMIN BIOSYNTHESIS PROTEIN CBIB"/>
    <property type="match status" value="1"/>
</dbReference>
<evidence type="ECO:0000313" key="11">
    <source>
        <dbReference type="Proteomes" id="UP000625804"/>
    </source>
</evidence>
<keyword evidence="7 9" id="KW-1133">Transmembrane helix</keyword>
<feature type="transmembrane region" description="Helical" evidence="9">
    <location>
        <begin position="57"/>
        <end position="75"/>
    </location>
</feature>
<evidence type="ECO:0000256" key="8">
    <source>
        <dbReference type="ARBA" id="ARBA00023136"/>
    </source>
</evidence>
<dbReference type="Pfam" id="PF03186">
    <property type="entry name" value="CobD_Cbib"/>
    <property type="match status" value="1"/>
</dbReference>
<organism evidence="10 11">
    <name type="scientific">Calidifontibacillus erzurumensis</name>
    <dbReference type="NCBI Taxonomy" id="2741433"/>
    <lineage>
        <taxon>Bacteria</taxon>
        <taxon>Bacillati</taxon>
        <taxon>Bacillota</taxon>
        <taxon>Bacilli</taxon>
        <taxon>Bacillales</taxon>
        <taxon>Bacillaceae</taxon>
        <taxon>Calidifontibacillus/Schinkia group</taxon>
        <taxon>Calidifontibacillus</taxon>
    </lineage>
</organism>
<sequence length="328" mass="36463">MTILFFQHVISAWIALLLDKWLGDPRWLPHPVRGMGFIIAKLDTFLNKGAFRKIKGLIAWLTTILFVFLPTIFIVYLLKDIHIILAIIVEAILIYTTIAEKDLAEAGFAVSGPLKVGNLQLAREKVSWIVGRDTEKLDESEVVRAAVETIAENTSDGVTAPLFYAILGGAPLALLYRAVNTCDSMLGYKSEKYKEFGWASAKMDDLFNYIPSRMTGYIMIASNIFSSKSTLKKCLHILNRDAKKHPSPNSGWCEAAMAALLEVQLGGINTYNGVVSDRARMGDAVHRLEVFHIEQSISIMKRTVLAFMTLLTLGVVFCAIASRWASFV</sequence>
<evidence type="ECO:0000256" key="9">
    <source>
        <dbReference type="HAMAP-Rule" id="MF_00024"/>
    </source>
</evidence>
<keyword evidence="6 9" id="KW-0812">Transmembrane</keyword>
<evidence type="ECO:0000256" key="7">
    <source>
        <dbReference type="ARBA" id="ARBA00022989"/>
    </source>
</evidence>
<dbReference type="EMBL" id="JABTTE010000001">
    <property type="protein sequence ID" value="NSL50482.1"/>
    <property type="molecule type" value="Genomic_DNA"/>
</dbReference>
<evidence type="ECO:0000256" key="5">
    <source>
        <dbReference type="ARBA" id="ARBA00022573"/>
    </source>
</evidence>
<reference evidence="10" key="1">
    <citation type="submission" date="2020-06" db="EMBL/GenBank/DDBJ databases">
        <title>A novel thermopfilic bacterium from Erzurum, Turkey.</title>
        <authorList>
            <person name="Adiguzel A."/>
            <person name="Ay H."/>
            <person name="Baltaci M.O."/>
        </authorList>
    </citation>
    <scope>NUCLEOTIDE SEQUENCE</scope>
    <source>
        <strain evidence="10">P2</strain>
    </source>
</reference>
<dbReference type="GO" id="GO:0015420">
    <property type="term" value="F:ABC-type vitamin B12 transporter activity"/>
    <property type="evidence" value="ECO:0007669"/>
    <property type="project" value="UniProtKB-UniRule"/>
</dbReference>
<comment type="caution">
    <text evidence="10">The sequence shown here is derived from an EMBL/GenBank/DDBJ whole genome shotgun (WGS) entry which is preliminary data.</text>
</comment>
<dbReference type="GO" id="GO:0009236">
    <property type="term" value="P:cobalamin biosynthetic process"/>
    <property type="evidence" value="ECO:0007669"/>
    <property type="project" value="UniProtKB-UniRule"/>
</dbReference>
<name>A0A8J8KAB8_9BACI</name>
<comment type="subcellular location">
    <subcellularLocation>
        <location evidence="1 9">Cell membrane</location>
        <topology evidence="1 9">Multi-pass membrane protein</topology>
    </subcellularLocation>
</comment>
<evidence type="ECO:0000256" key="2">
    <source>
        <dbReference type="ARBA" id="ARBA00004953"/>
    </source>
</evidence>
<evidence type="ECO:0000313" key="10">
    <source>
        <dbReference type="EMBL" id="NSL50482.1"/>
    </source>
</evidence>
<dbReference type="InterPro" id="IPR004485">
    <property type="entry name" value="Cobalamin_biosynth_CobD/CbiB"/>
</dbReference>
<protein>
    <recommendedName>
        <fullName evidence="9">Cobalamin biosynthesis protein CobD</fullName>
    </recommendedName>
</protein>
<keyword evidence="11" id="KW-1185">Reference proteome</keyword>
<comment type="pathway">
    <text evidence="2 9">Cofactor biosynthesis; adenosylcobalamin biosynthesis.</text>
</comment>
<gene>
    <name evidence="9" type="primary">cobD</name>
    <name evidence="10" type="ORF">HR057_01745</name>
</gene>
<comment type="caution">
    <text evidence="9">Lacks conserved residue(s) required for the propagation of feature annotation.</text>
</comment>
<dbReference type="GO" id="GO:0048472">
    <property type="term" value="F:threonine-phosphate decarboxylase activity"/>
    <property type="evidence" value="ECO:0007669"/>
    <property type="project" value="InterPro"/>
</dbReference>
<dbReference type="HAMAP" id="MF_00024">
    <property type="entry name" value="CobD_CbiB"/>
    <property type="match status" value="1"/>
</dbReference>
<evidence type="ECO:0000256" key="3">
    <source>
        <dbReference type="ARBA" id="ARBA00006263"/>
    </source>
</evidence>
<comment type="similarity">
    <text evidence="3 9">Belongs to the CobD/CbiB family.</text>
</comment>
<evidence type="ECO:0000256" key="4">
    <source>
        <dbReference type="ARBA" id="ARBA00022475"/>
    </source>
</evidence>
<keyword evidence="4 9" id="KW-1003">Cell membrane</keyword>
<dbReference type="Proteomes" id="UP000625804">
    <property type="component" value="Unassembled WGS sequence"/>
</dbReference>
<feature type="transmembrane region" description="Helical" evidence="9">
    <location>
        <begin position="304"/>
        <end position="325"/>
    </location>
</feature>
<keyword evidence="8 9" id="KW-0472">Membrane</keyword>
<dbReference type="RefSeq" id="WP_173729662.1">
    <property type="nucleotide sequence ID" value="NZ_JABTTE010000001.1"/>
</dbReference>
<dbReference type="AlphaFoldDB" id="A0A8J8KAB8"/>
<evidence type="ECO:0000256" key="1">
    <source>
        <dbReference type="ARBA" id="ARBA00004651"/>
    </source>
</evidence>
<feature type="transmembrane region" description="Helical" evidence="9">
    <location>
        <begin position="81"/>
        <end position="98"/>
    </location>
</feature>
<dbReference type="UniPathway" id="UPA00148"/>